<keyword evidence="12" id="KW-1185">Reference proteome</keyword>
<keyword evidence="9" id="KW-0472">Membrane</keyword>
<dbReference type="PRINTS" id="PR01374">
    <property type="entry name" value="TONBPROTEIN"/>
</dbReference>
<evidence type="ECO:0000256" key="2">
    <source>
        <dbReference type="ARBA" id="ARBA00006555"/>
    </source>
</evidence>
<dbReference type="PANTHER" id="PTHR33446">
    <property type="entry name" value="PROTEIN TONB-RELATED"/>
    <property type="match status" value="1"/>
</dbReference>
<keyword evidence="3" id="KW-0813">Transport</keyword>
<dbReference type="InterPro" id="IPR006260">
    <property type="entry name" value="TonB/TolA_C"/>
</dbReference>
<dbReference type="GO" id="GO:0055085">
    <property type="term" value="P:transmembrane transport"/>
    <property type="evidence" value="ECO:0007669"/>
    <property type="project" value="InterPro"/>
</dbReference>
<evidence type="ECO:0000313" key="11">
    <source>
        <dbReference type="EMBL" id="AWV99270.1"/>
    </source>
</evidence>
<keyword evidence="7" id="KW-0653">Protein transport</keyword>
<dbReference type="GO" id="GO:0030288">
    <property type="term" value="C:outer membrane-bounded periplasmic space"/>
    <property type="evidence" value="ECO:0007669"/>
    <property type="project" value="InterPro"/>
</dbReference>
<dbReference type="SUPFAM" id="SSF74653">
    <property type="entry name" value="TolA/TonB C-terminal domain"/>
    <property type="match status" value="1"/>
</dbReference>
<organism evidence="11 12">
    <name type="scientific">Arcticibacterium luteifluviistationis</name>
    <dbReference type="NCBI Taxonomy" id="1784714"/>
    <lineage>
        <taxon>Bacteria</taxon>
        <taxon>Pseudomonadati</taxon>
        <taxon>Bacteroidota</taxon>
        <taxon>Cytophagia</taxon>
        <taxon>Cytophagales</taxon>
        <taxon>Leadbetterellaceae</taxon>
        <taxon>Arcticibacterium</taxon>
    </lineage>
</organism>
<evidence type="ECO:0000256" key="9">
    <source>
        <dbReference type="ARBA" id="ARBA00023136"/>
    </source>
</evidence>
<name>A0A2Z4GDR3_9BACT</name>
<comment type="subcellular location">
    <subcellularLocation>
        <location evidence="1">Cell inner membrane</location>
        <topology evidence="1">Single-pass membrane protein</topology>
        <orientation evidence="1">Periplasmic side</orientation>
    </subcellularLocation>
</comment>
<dbReference type="EMBL" id="CP029480">
    <property type="protein sequence ID" value="AWV99270.1"/>
    <property type="molecule type" value="Genomic_DNA"/>
</dbReference>
<dbReference type="Gene3D" id="3.30.1150.10">
    <property type="match status" value="1"/>
</dbReference>
<evidence type="ECO:0000256" key="4">
    <source>
        <dbReference type="ARBA" id="ARBA00022475"/>
    </source>
</evidence>
<dbReference type="Proteomes" id="UP000249873">
    <property type="component" value="Chromosome"/>
</dbReference>
<dbReference type="GO" id="GO:0015031">
    <property type="term" value="P:protein transport"/>
    <property type="evidence" value="ECO:0007669"/>
    <property type="project" value="UniProtKB-KW"/>
</dbReference>
<accession>A0A2Z4GDR3</accession>
<dbReference type="GO" id="GO:0031992">
    <property type="term" value="F:energy transducer activity"/>
    <property type="evidence" value="ECO:0007669"/>
    <property type="project" value="InterPro"/>
</dbReference>
<evidence type="ECO:0000256" key="5">
    <source>
        <dbReference type="ARBA" id="ARBA00022519"/>
    </source>
</evidence>
<evidence type="ECO:0000256" key="6">
    <source>
        <dbReference type="ARBA" id="ARBA00022692"/>
    </source>
</evidence>
<dbReference type="InterPro" id="IPR003538">
    <property type="entry name" value="TonB"/>
</dbReference>
<gene>
    <name evidence="11" type="ORF">DJ013_14290</name>
</gene>
<evidence type="ECO:0000256" key="3">
    <source>
        <dbReference type="ARBA" id="ARBA00022448"/>
    </source>
</evidence>
<evidence type="ECO:0000259" key="10">
    <source>
        <dbReference type="PROSITE" id="PS52015"/>
    </source>
</evidence>
<keyword evidence="6" id="KW-0812">Transmembrane</keyword>
<reference evidence="11 12" key="1">
    <citation type="submission" date="2018-05" db="EMBL/GenBank/DDBJ databases">
        <title>Complete genome sequence of Arcticibacterium luteifluviistationis SM1504T, a cytophagaceae bacterium isolated from Arctic surface seawater.</title>
        <authorList>
            <person name="Li Y."/>
            <person name="Qin Q.-L."/>
        </authorList>
    </citation>
    <scope>NUCLEOTIDE SEQUENCE [LARGE SCALE GENOMIC DNA]</scope>
    <source>
        <strain evidence="11 12">SM1504</strain>
    </source>
</reference>
<dbReference type="Pfam" id="PF03544">
    <property type="entry name" value="TonB_C"/>
    <property type="match status" value="1"/>
</dbReference>
<dbReference type="KEGG" id="als:DJ013_14290"/>
<keyword evidence="5" id="KW-0997">Cell inner membrane</keyword>
<dbReference type="AlphaFoldDB" id="A0A2Z4GDR3"/>
<comment type="similarity">
    <text evidence="2">Belongs to the TonB family.</text>
</comment>
<evidence type="ECO:0000256" key="7">
    <source>
        <dbReference type="ARBA" id="ARBA00022927"/>
    </source>
</evidence>
<protein>
    <recommendedName>
        <fullName evidence="10">TonB C-terminal domain-containing protein</fullName>
    </recommendedName>
</protein>
<dbReference type="GO" id="GO:0015891">
    <property type="term" value="P:siderophore transport"/>
    <property type="evidence" value="ECO:0007669"/>
    <property type="project" value="InterPro"/>
</dbReference>
<dbReference type="RefSeq" id="WP_111372533.1">
    <property type="nucleotide sequence ID" value="NZ_CP029480.1"/>
</dbReference>
<dbReference type="PROSITE" id="PS52015">
    <property type="entry name" value="TONB_CTD"/>
    <property type="match status" value="1"/>
</dbReference>
<dbReference type="InterPro" id="IPR037682">
    <property type="entry name" value="TonB_C"/>
</dbReference>
<keyword evidence="4" id="KW-1003">Cell membrane</keyword>
<evidence type="ECO:0000313" key="12">
    <source>
        <dbReference type="Proteomes" id="UP000249873"/>
    </source>
</evidence>
<proteinExistence type="inferred from homology"/>
<dbReference type="OrthoDB" id="9812355at2"/>
<dbReference type="InterPro" id="IPR051045">
    <property type="entry name" value="TonB-dependent_transducer"/>
</dbReference>
<evidence type="ECO:0000256" key="8">
    <source>
        <dbReference type="ARBA" id="ARBA00022989"/>
    </source>
</evidence>
<sequence>MNRHISTSIFFVIFSLTIQSTFAQYFGNFKNNSKNFYGKYDYFIEPGEIKLRTWYHYVLTQKENTYILRQFHPEKMEILSESRYSDKKMKNQTGLNRTFSNDSYFEGLYSNDKKEGVWMTYSYEGDTLGESYFENGSLEGEVYTWYKTEGLKSKRTYSKGKKTGAWKDYYESGILESETNYFDNKQNGDYFLYDSLGTLTTHWVYSNDEIIESVKGEIGEEINPMFGGCEHIEDFDLRQKCANREMYHFIGNNVKYPSFAQKMNMSGRVFLKFVIEKDGRVGDIEVVKGLCESLDYESFRVLSSMPRWNPGYQNGKPVRVYFTIPIIYQLE</sequence>
<evidence type="ECO:0000256" key="1">
    <source>
        <dbReference type="ARBA" id="ARBA00004383"/>
    </source>
</evidence>
<dbReference type="PANTHER" id="PTHR33446:SF2">
    <property type="entry name" value="PROTEIN TONB"/>
    <property type="match status" value="1"/>
</dbReference>
<feature type="domain" description="TonB C-terminal" evidence="10">
    <location>
        <begin position="241"/>
        <end position="331"/>
    </location>
</feature>
<dbReference type="SUPFAM" id="SSF82185">
    <property type="entry name" value="Histone H3 K4-specific methyltransferase SET7/9 N-terminal domain"/>
    <property type="match status" value="1"/>
</dbReference>
<dbReference type="GO" id="GO:0098797">
    <property type="term" value="C:plasma membrane protein complex"/>
    <property type="evidence" value="ECO:0007669"/>
    <property type="project" value="TreeGrafter"/>
</dbReference>
<keyword evidence="8" id="KW-1133">Transmembrane helix</keyword>
<dbReference type="Gene3D" id="3.90.930.1">
    <property type="match status" value="1"/>
</dbReference>
<dbReference type="NCBIfam" id="TIGR01352">
    <property type="entry name" value="tonB_Cterm"/>
    <property type="match status" value="1"/>
</dbReference>